<evidence type="ECO:0000313" key="1">
    <source>
        <dbReference type="EMBL" id="MFC4517264.1"/>
    </source>
</evidence>
<accession>A0ABV9BT16</accession>
<proteinExistence type="predicted"/>
<dbReference type="EMBL" id="JBHSFS010000019">
    <property type="protein sequence ID" value="MFC4517264.1"/>
    <property type="molecule type" value="Genomic_DNA"/>
</dbReference>
<protein>
    <recommendedName>
        <fullName evidence="3">SAM-dependent methyltransferase</fullName>
    </recommendedName>
</protein>
<gene>
    <name evidence="1" type="ORF">ACFPEN_30665</name>
</gene>
<evidence type="ECO:0008006" key="3">
    <source>
        <dbReference type="Google" id="ProtNLM"/>
    </source>
</evidence>
<comment type="caution">
    <text evidence="1">The sequence shown here is derived from an EMBL/GenBank/DDBJ whole genome shotgun (WGS) entry which is preliminary data.</text>
</comment>
<sequence>MAKPADANPMPAATPAGSVRIWETATDGYRRAFGAYHEAVTASG</sequence>
<name>A0ABV9BT16_9ACTN</name>
<dbReference type="Proteomes" id="UP001595990">
    <property type="component" value="Unassembled WGS sequence"/>
</dbReference>
<evidence type="ECO:0000313" key="2">
    <source>
        <dbReference type="Proteomes" id="UP001595990"/>
    </source>
</evidence>
<organism evidence="1 2">
    <name type="scientific">Streptomyces ehimensis</name>
    <dbReference type="NCBI Taxonomy" id="68195"/>
    <lineage>
        <taxon>Bacteria</taxon>
        <taxon>Bacillati</taxon>
        <taxon>Actinomycetota</taxon>
        <taxon>Actinomycetes</taxon>
        <taxon>Kitasatosporales</taxon>
        <taxon>Streptomycetaceae</taxon>
        <taxon>Streptomyces</taxon>
    </lineage>
</organism>
<reference evidence="2" key="1">
    <citation type="journal article" date="2019" name="Int. J. Syst. Evol. Microbiol.">
        <title>The Global Catalogue of Microorganisms (GCM) 10K type strain sequencing project: providing services to taxonomists for standard genome sequencing and annotation.</title>
        <authorList>
            <consortium name="The Broad Institute Genomics Platform"/>
            <consortium name="The Broad Institute Genome Sequencing Center for Infectious Disease"/>
            <person name="Wu L."/>
            <person name="Ma J."/>
        </authorList>
    </citation>
    <scope>NUCLEOTIDE SEQUENCE [LARGE SCALE GENOMIC DNA]</scope>
    <source>
        <strain evidence="2">CECT 8064</strain>
    </source>
</reference>
<dbReference type="RefSeq" id="WP_411952354.1">
    <property type="nucleotide sequence ID" value="NZ_JBHSFS010000019.1"/>
</dbReference>
<keyword evidence="2" id="KW-1185">Reference proteome</keyword>